<proteinExistence type="predicted"/>
<organism evidence="3 4">
    <name type="scientific">Rhodococcus chondri</name>
    <dbReference type="NCBI Taxonomy" id="3065941"/>
    <lineage>
        <taxon>Bacteria</taxon>
        <taxon>Bacillati</taxon>
        <taxon>Actinomycetota</taxon>
        <taxon>Actinomycetes</taxon>
        <taxon>Mycobacteriales</taxon>
        <taxon>Nocardiaceae</taxon>
        <taxon>Rhodococcus</taxon>
    </lineage>
</organism>
<dbReference type="Proteomes" id="UP001331936">
    <property type="component" value="Unassembled WGS sequence"/>
</dbReference>
<dbReference type="SUPFAM" id="SSF48179">
    <property type="entry name" value="6-phosphogluconate dehydrogenase C-terminal domain-like"/>
    <property type="match status" value="1"/>
</dbReference>
<feature type="non-terminal residue" evidence="3">
    <location>
        <position position="1"/>
    </location>
</feature>
<dbReference type="InterPro" id="IPR046825">
    <property type="entry name" value="PDH_C"/>
</dbReference>
<evidence type="ECO:0000313" key="4">
    <source>
        <dbReference type="Proteomes" id="UP001331936"/>
    </source>
</evidence>
<accession>A0ABU7JZM2</accession>
<feature type="domain" description="Prephenate dehydrogenase dimerization" evidence="2">
    <location>
        <begin position="63"/>
        <end position="150"/>
    </location>
</feature>
<dbReference type="PANTHER" id="PTHR21363">
    <property type="entry name" value="PREPHENATE DEHYDROGENASE"/>
    <property type="match status" value="1"/>
</dbReference>
<comment type="caution">
    <text evidence="3">The sequence shown here is derived from an EMBL/GenBank/DDBJ whole genome shotgun (WGS) entry which is preliminary data.</text>
</comment>
<dbReference type="RefSeq" id="WP_330154772.1">
    <property type="nucleotide sequence ID" value="NZ_JAUZMZ010000324.1"/>
</dbReference>
<dbReference type="Gene3D" id="1.10.3660.10">
    <property type="entry name" value="6-phosphogluconate dehydrogenase C-terminal like domain"/>
    <property type="match status" value="1"/>
</dbReference>
<protein>
    <submittedName>
        <fullName evidence="3">Prephenate dehydrogenase/arogenate dehydrogenase family protein</fullName>
    </submittedName>
</protein>
<keyword evidence="4" id="KW-1185">Reference proteome</keyword>
<reference evidence="3 4" key="1">
    <citation type="submission" date="2023-08" db="EMBL/GenBank/DDBJ databases">
        <authorList>
            <person name="Girao M."/>
            <person name="Carvalho M.F."/>
        </authorList>
    </citation>
    <scope>NUCLEOTIDE SEQUENCE [LARGE SCALE GENOMIC DNA]</scope>
    <source>
        <strain evidence="3 4">CC-R104</strain>
    </source>
</reference>
<dbReference type="EMBL" id="JAUZMZ010000324">
    <property type="protein sequence ID" value="MEE2035463.1"/>
    <property type="molecule type" value="Genomic_DNA"/>
</dbReference>
<evidence type="ECO:0000313" key="3">
    <source>
        <dbReference type="EMBL" id="MEE2035463.1"/>
    </source>
</evidence>
<dbReference type="PANTHER" id="PTHR21363:SF0">
    <property type="entry name" value="PREPHENATE DEHYDROGENASE [NADP(+)]"/>
    <property type="match status" value="1"/>
</dbReference>
<dbReference type="Pfam" id="PF20463">
    <property type="entry name" value="PDH_C"/>
    <property type="match status" value="1"/>
</dbReference>
<gene>
    <name evidence="3" type="ORF">Q8814_25725</name>
</gene>
<dbReference type="Gene3D" id="3.40.50.720">
    <property type="entry name" value="NAD(P)-binding Rossmann-like Domain"/>
    <property type="match status" value="1"/>
</dbReference>
<sequence>PAAAALRQSLPRQQVLGLNPMFAPDLGLRGRPVVAVRHRDGPDVTAMVRAVRGWDAHVVELTADEHDRVAGAAQALTHAAVLAFGLALARLDPPAATAATAPPPHVLLRTLLARVASGAPEVYHDVQAANPYAADARRALRTALDDLDTAAAGTDAGFAALMARARAPLGAELAPYRRLCAQVFTELPPAHDPNVHLKGVP</sequence>
<dbReference type="InterPro" id="IPR008927">
    <property type="entry name" value="6-PGluconate_DH-like_C_sf"/>
</dbReference>
<evidence type="ECO:0000259" key="2">
    <source>
        <dbReference type="Pfam" id="PF20463"/>
    </source>
</evidence>
<keyword evidence="1" id="KW-0560">Oxidoreductase</keyword>
<evidence type="ECO:0000256" key="1">
    <source>
        <dbReference type="ARBA" id="ARBA00023002"/>
    </source>
</evidence>
<dbReference type="InterPro" id="IPR050812">
    <property type="entry name" value="Preph/Arog_dehydrog"/>
</dbReference>
<name>A0ABU7JZM2_9NOCA</name>